<comment type="cofactor">
    <cofactor evidence="2">
        <name>Mg(2+)</name>
        <dbReference type="ChEBI" id="CHEBI:18420"/>
    </cofactor>
</comment>
<dbReference type="Gene3D" id="1.10.1410.10">
    <property type="match status" value="1"/>
</dbReference>
<feature type="compositionally biased region" description="Basic and acidic residues" evidence="8">
    <location>
        <begin position="1179"/>
        <end position="1188"/>
    </location>
</feature>
<evidence type="ECO:0000259" key="10">
    <source>
        <dbReference type="Pfam" id="PF22600"/>
    </source>
</evidence>
<proteinExistence type="inferred from homology"/>
<feature type="compositionally biased region" description="Low complexity" evidence="8">
    <location>
        <begin position="664"/>
        <end position="682"/>
    </location>
</feature>
<feature type="region of interest" description="Disordered" evidence="8">
    <location>
        <begin position="752"/>
        <end position="771"/>
    </location>
</feature>
<dbReference type="eggNOG" id="KOG2277">
    <property type="taxonomic scope" value="Eukaryota"/>
</dbReference>
<feature type="compositionally biased region" description="Basic and acidic residues" evidence="8">
    <location>
        <begin position="1216"/>
        <end position="1230"/>
    </location>
</feature>
<dbReference type="OMA" id="EACEQYV"/>
<name>W3WMQ1_PESFW</name>
<dbReference type="Gene3D" id="3.30.460.10">
    <property type="entry name" value="Beta Polymerase, domain 2"/>
    <property type="match status" value="1"/>
</dbReference>
<feature type="compositionally biased region" description="Basic and acidic residues" evidence="8">
    <location>
        <begin position="1247"/>
        <end position="1274"/>
    </location>
</feature>
<feature type="compositionally biased region" description="Basic and acidic residues" evidence="8">
    <location>
        <begin position="157"/>
        <end position="171"/>
    </location>
</feature>
<dbReference type="InParanoid" id="W3WMQ1"/>
<keyword evidence="12" id="KW-1185">Reference proteome</keyword>
<accession>W3WMQ1</accession>
<dbReference type="STRING" id="1229662.W3WMQ1"/>
<dbReference type="RefSeq" id="XP_007840734.1">
    <property type="nucleotide sequence ID" value="XM_007842543.1"/>
</dbReference>
<dbReference type="PANTHER" id="PTHR12271">
    <property type="entry name" value="POLY A POLYMERASE CID PAP -RELATED"/>
    <property type="match status" value="1"/>
</dbReference>
<evidence type="ECO:0000256" key="5">
    <source>
        <dbReference type="ARBA" id="ARBA00022679"/>
    </source>
</evidence>
<keyword evidence="5" id="KW-0808">Transferase</keyword>
<reference evidence="12" key="1">
    <citation type="journal article" date="2015" name="BMC Genomics">
        <title>Genomic and transcriptomic analysis of the endophytic fungus Pestalotiopsis fici reveals its lifestyle and high potential for synthesis of natural products.</title>
        <authorList>
            <person name="Wang X."/>
            <person name="Zhang X."/>
            <person name="Liu L."/>
            <person name="Xiang M."/>
            <person name="Wang W."/>
            <person name="Sun X."/>
            <person name="Che Y."/>
            <person name="Guo L."/>
            <person name="Liu G."/>
            <person name="Guo L."/>
            <person name="Wang C."/>
            <person name="Yin W.B."/>
            <person name="Stadler M."/>
            <person name="Zhang X."/>
            <person name="Liu X."/>
        </authorList>
    </citation>
    <scope>NUCLEOTIDE SEQUENCE [LARGE SCALE GENOMIC DNA]</scope>
    <source>
        <strain evidence="12">W106-1 / CGMCC3.15140</strain>
    </source>
</reference>
<dbReference type="CDD" id="cd05402">
    <property type="entry name" value="NT_PAP_TUTase"/>
    <property type="match status" value="1"/>
</dbReference>
<keyword evidence="7" id="KW-0460">Magnesium</keyword>
<dbReference type="Pfam" id="PF03828">
    <property type="entry name" value="PAP_assoc"/>
    <property type="match status" value="1"/>
</dbReference>
<dbReference type="AlphaFoldDB" id="W3WMQ1"/>
<evidence type="ECO:0000256" key="7">
    <source>
        <dbReference type="ARBA" id="ARBA00022842"/>
    </source>
</evidence>
<dbReference type="Pfam" id="PF22600">
    <property type="entry name" value="MTPAP-like_central"/>
    <property type="match status" value="1"/>
</dbReference>
<evidence type="ECO:0000256" key="3">
    <source>
        <dbReference type="ARBA" id="ARBA00008593"/>
    </source>
</evidence>
<feature type="compositionally biased region" description="Polar residues" evidence="8">
    <location>
        <begin position="141"/>
        <end position="154"/>
    </location>
</feature>
<dbReference type="SUPFAM" id="SSF81301">
    <property type="entry name" value="Nucleotidyltransferase"/>
    <property type="match status" value="1"/>
</dbReference>
<feature type="compositionally biased region" description="Low complexity" evidence="8">
    <location>
        <begin position="836"/>
        <end position="850"/>
    </location>
</feature>
<dbReference type="GO" id="GO:0031123">
    <property type="term" value="P:RNA 3'-end processing"/>
    <property type="evidence" value="ECO:0007669"/>
    <property type="project" value="TreeGrafter"/>
</dbReference>
<feature type="region of interest" description="Disordered" evidence="8">
    <location>
        <begin position="628"/>
        <end position="687"/>
    </location>
</feature>
<dbReference type="GO" id="GO:0046872">
    <property type="term" value="F:metal ion binding"/>
    <property type="evidence" value="ECO:0007669"/>
    <property type="project" value="UniProtKB-KW"/>
</dbReference>
<dbReference type="KEGG" id="pfy:PFICI_13962"/>
<dbReference type="InterPro" id="IPR002058">
    <property type="entry name" value="PAP_assoc"/>
</dbReference>
<dbReference type="InterPro" id="IPR043519">
    <property type="entry name" value="NT_sf"/>
</dbReference>
<evidence type="ECO:0000313" key="12">
    <source>
        <dbReference type="Proteomes" id="UP000030651"/>
    </source>
</evidence>
<sequence>MDARPTTADSKHHYPPHLQLWNRSISSPAVPKLATSSLHTAAITVSVTNCCTTPSPRPDHPPSAFPTHIDLLPILFPQQNSLYHAQLLQYNKLIAPGRGRGGGLQTTPLPPLLSTPNVQVGPRSRSTSKVSNRDSSRAKPGTQNCHGNRGLQNHHTGKGDRAGITSKDKMPPPRKTAVDLTHPLPSRPAVASSTSPTNLTAAGGHSSSVPSTPHQHPRKFTYESREPSPNAIQGHSPRSAYSETNGNVPSLRPLPPRHGGCRFETAVQKIRRRIPYSIGDEKLERSDLSKIQSRLSEDDERKLTTDMRELYDRLKPTDAVEEKRHKLVQKLEKLLNEAWPGCSIRVNLFGSSGNLLCTDDSDVDICIETTWKELDKPICKLAELLASHGMQKVVCVSSAKVPIVKVWDPELELACDMNVNNTLALENTRMIRTYIEIDDRVRPLAMIIKHWTRRRMINDAAFGGTLSSYTWICMIIAFLQLRQPPVVPSLHQRPHLKKGKREADIAPFGDDLERLRGFGEPNKSTVGELLFEFFRFYAHEFDYDNSAVSVRLGKLMSKSERKSWLLAINNRLCVEEPFNTMRNLGNTADDTSFRGIHLELRRAFDLIAAGKLDECCEQYVFPKEEEKPIFQKPSSAPRPALLRSASHTNRPNNGGNSRRGGRQQGQFRGSNNHANNRRASSSTTYDNNANLAYYPSYPYMGNDGGMFMAVAQTLSDLQLQENQLRFLQYTQNQALAQQQQVLTHAQRMQGNVSQPQTSTARSRTNSFDAPPLTAPIRPDMWYWQQFQGQPYYASPPSFTSYPSSPSTQQAAEQRRGSHRSSAAHEAGTAASGSALRSHSQPASRSAPSAQVVPGLLAQAPVVNGTANIPTRQINGRPMPSFIPDEGTEVDPGLVASHVPQAEDKLQVQRDLSTSPAGKPNGLPAFGDLGSQGSGQGTQGRRRLSSDQFPQSILDRIKRTSRSPSPLGNRAVTTGPGANPLAASAPQSVTRPTQDARPLVVNGSVFKSSAPVASHKAVTGENINPSDALYENPLNINQQSTGGTGYSYVVADQAAAATNGEPLVVDRPVVVNGSSPASVAPCQAIEGIPMAYHGVPFAASSSTGSGSSPPMHYQPAGFPRTFVPGQPQSPLMALDLATDRMQITDPHLSPITEVTPSPTASRKFDLPASLPRTRPSLSHSSKDARLEHRPKQKAPAEVTVSAKPESSSSGSKANGHHVRENGHTRGAKSESDNSIVNGWQKISKGRKKGADGKPRGDANSHSEMPPKNESERKGG</sequence>
<dbReference type="SUPFAM" id="SSF81631">
    <property type="entry name" value="PAP/OAS1 substrate-binding domain"/>
    <property type="match status" value="1"/>
</dbReference>
<dbReference type="GO" id="GO:1990817">
    <property type="term" value="F:poly(A) RNA polymerase activity"/>
    <property type="evidence" value="ECO:0007669"/>
    <property type="project" value="UniProtKB-EC"/>
</dbReference>
<feature type="region of interest" description="Disordered" evidence="8">
    <location>
        <begin position="99"/>
        <end position="260"/>
    </location>
</feature>
<comment type="similarity">
    <text evidence="3">Belongs to the DNA polymerase type-B-like family.</text>
</comment>
<dbReference type="EC" id="2.7.7.19" evidence="4"/>
<dbReference type="Proteomes" id="UP000030651">
    <property type="component" value="Unassembled WGS sequence"/>
</dbReference>
<comment type="cofactor">
    <cofactor evidence="1">
        <name>Mn(2+)</name>
        <dbReference type="ChEBI" id="CHEBI:29035"/>
    </cofactor>
</comment>
<evidence type="ECO:0000256" key="8">
    <source>
        <dbReference type="SAM" id="MobiDB-lite"/>
    </source>
</evidence>
<feature type="compositionally biased region" description="Low complexity" evidence="8">
    <location>
        <begin position="794"/>
        <end position="811"/>
    </location>
</feature>
<evidence type="ECO:0000259" key="9">
    <source>
        <dbReference type="Pfam" id="PF03828"/>
    </source>
</evidence>
<feature type="region of interest" description="Disordered" evidence="8">
    <location>
        <begin position="1147"/>
        <end position="1274"/>
    </location>
</feature>
<evidence type="ECO:0000256" key="6">
    <source>
        <dbReference type="ARBA" id="ARBA00022723"/>
    </source>
</evidence>
<dbReference type="HOGENOM" id="CLU_002806_0_0_1"/>
<protein>
    <recommendedName>
        <fullName evidence="4">polynucleotide adenylyltransferase</fullName>
        <ecNumber evidence="4">2.7.7.19</ecNumber>
    </recommendedName>
</protein>
<evidence type="ECO:0000256" key="4">
    <source>
        <dbReference type="ARBA" id="ARBA00012388"/>
    </source>
</evidence>
<feature type="region of interest" description="Disordered" evidence="8">
    <location>
        <begin position="794"/>
        <end position="850"/>
    </location>
</feature>
<dbReference type="GO" id="GO:0010605">
    <property type="term" value="P:negative regulation of macromolecule metabolic process"/>
    <property type="evidence" value="ECO:0007669"/>
    <property type="project" value="UniProtKB-ARBA"/>
</dbReference>
<dbReference type="InterPro" id="IPR054708">
    <property type="entry name" value="MTPAP-like_central"/>
</dbReference>
<feature type="domain" description="Poly(A) RNA polymerase mitochondrial-like central palm" evidence="10">
    <location>
        <begin position="303"/>
        <end position="435"/>
    </location>
</feature>
<dbReference type="GeneID" id="19278975"/>
<feature type="region of interest" description="Disordered" evidence="8">
    <location>
        <begin position="867"/>
        <end position="892"/>
    </location>
</feature>
<feature type="compositionally biased region" description="Polar residues" evidence="8">
    <location>
        <begin position="191"/>
        <end position="214"/>
    </location>
</feature>
<feature type="region of interest" description="Disordered" evidence="8">
    <location>
        <begin position="906"/>
        <end position="993"/>
    </location>
</feature>
<organism evidence="11 12">
    <name type="scientific">Pestalotiopsis fici (strain W106-1 / CGMCC3.15140)</name>
    <dbReference type="NCBI Taxonomy" id="1229662"/>
    <lineage>
        <taxon>Eukaryota</taxon>
        <taxon>Fungi</taxon>
        <taxon>Dikarya</taxon>
        <taxon>Ascomycota</taxon>
        <taxon>Pezizomycotina</taxon>
        <taxon>Sordariomycetes</taxon>
        <taxon>Xylariomycetidae</taxon>
        <taxon>Amphisphaeriales</taxon>
        <taxon>Sporocadaceae</taxon>
        <taxon>Pestalotiopsis</taxon>
    </lineage>
</organism>
<evidence type="ECO:0000256" key="1">
    <source>
        <dbReference type="ARBA" id="ARBA00001936"/>
    </source>
</evidence>
<feature type="compositionally biased region" description="Polar residues" evidence="8">
    <location>
        <begin position="752"/>
        <end position="767"/>
    </location>
</feature>
<evidence type="ECO:0000256" key="2">
    <source>
        <dbReference type="ARBA" id="ARBA00001946"/>
    </source>
</evidence>
<dbReference type="EMBL" id="KI912120">
    <property type="protein sequence ID" value="ETS74096.1"/>
    <property type="molecule type" value="Genomic_DNA"/>
</dbReference>
<dbReference type="PANTHER" id="PTHR12271:SF113">
    <property type="entry name" value="POLY(A) RNA POLYMERASE CID11"/>
    <property type="match status" value="1"/>
</dbReference>
<keyword evidence="6" id="KW-0479">Metal-binding</keyword>
<feature type="domain" description="PAP-associated" evidence="9">
    <location>
        <begin position="526"/>
        <end position="580"/>
    </location>
</feature>
<feature type="compositionally biased region" description="Polar residues" evidence="8">
    <location>
        <begin position="239"/>
        <end position="248"/>
    </location>
</feature>
<gene>
    <name evidence="11" type="ORF">PFICI_13962</name>
</gene>
<evidence type="ECO:0000313" key="11">
    <source>
        <dbReference type="EMBL" id="ETS74096.1"/>
    </source>
</evidence>
<dbReference type="OrthoDB" id="2274644at2759"/>